<dbReference type="AlphaFoldDB" id="A0A178MAE3"/>
<dbReference type="InterPro" id="IPR013656">
    <property type="entry name" value="PAS_4"/>
</dbReference>
<reference evidence="16 17" key="1">
    <citation type="submission" date="2016-04" db="EMBL/GenBank/DDBJ databases">
        <title>Draft genome sequence of freshwater magnetotactic bacteria Magnetospirillum marisnigri SP-1 and Magnetospirillum moscoviense BB-1.</title>
        <authorList>
            <person name="Koziaeva V."/>
            <person name="Dziuba M.V."/>
            <person name="Ivanov T.M."/>
            <person name="Kuznetsov B."/>
            <person name="Grouzdev D.S."/>
        </authorList>
    </citation>
    <scope>NUCLEOTIDE SEQUENCE [LARGE SCALE GENOMIC DNA]</scope>
    <source>
        <strain evidence="16 17">BB-1</strain>
    </source>
</reference>
<dbReference type="SMART" id="SM00086">
    <property type="entry name" value="PAC"/>
    <property type="match status" value="2"/>
</dbReference>
<dbReference type="PANTHER" id="PTHR43047">
    <property type="entry name" value="TWO-COMPONENT HISTIDINE PROTEIN KINASE"/>
    <property type="match status" value="1"/>
</dbReference>
<evidence type="ECO:0000313" key="16">
    <source>
        <dbReference type="EMBL" id="OAN45506.1"/>
    </source>
</evidence>
<dbReference type="SMART" id="SM00448">
    <property type="entry name" value="REC"/>
    <property type="match status" value="1"/>
</dbReference>
<dbReference type="InterPro" id="IPR000700">
    <property type="entry name" value="PAS-assoc_C"/>
</dbReference>
<dbReference type="SUPFAM" id="SSF55874">
    <property type="entry name" value="ATPase domain of HSP90 chaperone/DNA topoisomerase II/histidine kinase"/>
    <property type="match status" value="1"/>
</dbReference>
<dbReference type="InterPro" id="IPR004358">
    <property type="entry name" value="Sig_transdc_His_kin-like_C"/>
</dbReference>
<organism evidence="16 17">
    <name type="scientific">Magnetospirillum moscoviense</name>
    <dbReference type="NCBI Taxonomy" id="1437059"/>
    <lineage>
        <taxon>Bacteria</taxon>
        <taxon>Pseudomonadati</taxon>
        <taxon>Pseudomonadota</taxon>
        <taxon>Alphaproteobacteria</taxon>
        <taxon>Rhodospirillales</taxon>
        <taxon>Rhodospirillaceae</taxon>
        <taxon>Magnetospirillum</taxon>
    </lineage>
</organism>
<comment type="catalytic activity">
    <reaction evidence="1">
        <text>ATP + protein L-histidine = ADP + protein N-phospho-L-histidine.</text>
        <dbReference type="EC" id="2.7.13.3"/>
    </reaction>
</comment>
<dbReference type="SMART" id="SM00388">
    <property type="entry name" value="HisKA"/>
    <property type="match status" value="1"/>
</dbReference>
<dbReference type="PROSITE" id="PS50110">
    <property type="entry name" value="RESPONSE_REGULATORY"/>
    <property type="match status" value="1"/>
</dbReference>
<name>A0A178MAE3_9PROT</name>
<dbReference type="InterPro" id="IPR036097">
    <property type="entry name" value="HisK_dim/P_sf"/>
</dbReference>
<dbReference type="SMART" id="SM00091">
    <property type="entry name" value="PAS"/>
    <property type="match status" value="2"/>
</dbReference>
<dbReference type="PROSITE" id="PS50113">
    <property type="entry name" value="PAC"/>
    <property type="match status" value="1"/>
</dbReference>
<dbReference type="PROSITE" id="PS50112">
    <property type="entry name" value="PAS"/>
    <property type="match status" value="2"/>
</dbReference>
<dbReference type="Gene3D" id="1.10.287.130">
    <property type="match status" value="1"/>
</dbReference>
<dbReference type="InterPro" id="IPR001610">
    <property type="entry name" value="PAC"/>
</dbReference>
<evidence type="ECO:0000259" key="15">
    <source>
        <dbReference type="PROSITE" id="PS50113"/>
    </source>
</evidence>
<proteinExistence type="predicted"/>
<evidence type="ECO:0000256" key="4">
    <source>
        <dbReference type="ARBA" id="ARBA00022553"/>
    </source>
</evidence>
<dbReference type="SUPFAM" id="SSF55785">
    <property type="entry name" value="PYP-like sensor domain (PAS domain)"/>
    <property type="match status" value="2"/>
</dbReference>
<evidence type="ECO:0000256" key="6">
    <source>
        <dbReference type="ARBA" id="ARBA00022741"/>
    </source>
</evidence>
<comment type="caution">
    <text evidence="16">The sequence shown here is derived from an EMBL/GenBank/DDBJ whole genome shotgun (WGS) entry which is preliminary data.</text>
</comment>
<dbReference type="SUPFAM" id="SSF52172">
    <property type="entry name" value="CheY-like"/>
    <property type="match status" value="1"/>
</dbReference>
<feature type="domain" description="PAS" evidence="14">
    <location>
        <begin position="158"/>
        <end position="212"/>
    </location>
</feature>
<dbReference type="Pfam" id="PF00072">
    <property type="entry name" value="Response_reg"/>
    <property type="match status" value="1"/>
</dbReference>
<feature type="domain" description="Response regulatory" evidence="13">
    <location>
        <begin position="543"/>
        <end position="660"/>
    </location>
</feature>
<dbReference type="PROSITE" id="PS50109">
    <property type="entry name" value="HIS_KIN"/>
    <property type="match status" value="1"/>
</dbReference>
<dbReference type="InterPro" id="IPR001789">
    <property type="entry name" value="Sig_transdc_resp-reg_receiver"/>
</dbReference>
<dbReference type="FunFam" id="1.10.287.130:FF:000038">
    <property type="entry name" value="Sensory transduction histidine kinase"/>
    <property type="match status" value="1"/>
</dbReference>
<evidence type="ECO:0000313" key="17">
    <source>
        <dbReference type="Proteomes" id="UP000078543"/>
    </source>
</evidence>
<dbReference type="EMBL" id="LWQU01000183">
    <property type="protein sequence ID" value="OAN45506.1"/>
    <property type="molecule type" value="Genomic_DNA"/>
</dbReference>
<keyword evidence="17" id="KW-1185">Reference proteome</keyword>
<dbReference type="Pfam" id="PF02518">
    <property type="entry name" value="HATPase_c"/>
    <property type="match status" value="1"/>
</dbReference>
<dbReference type="GO" id="GO:0000155">
    <property type="term" value="F:phosphorelay sensor kinase activity"/>
    <property type="evidence" value="ECO:0007669"/>
    <property type="project" value="InterPro"/>
</dbReference>
<dbReference type="InterPro" id="IPR005467">
    <property type="entry name" value="His_kinase_dom"/>
</dbReference>
<evidence type="ECO:0000256" key="3">
    <source>
        <dbReference type="ARBA" id="ARBA00012438"/>
    </source>
</evidence>
<dbReference type="InterPro" id="IPR003594">
    <property type="entry name" value="HATPase_dom"/>
</dbReference>
<dbReference type="Pfam" id="PF00512">
    <property type="entry name" value="HisKA"/>
    <property type="match status" value="1"/>
</dbReference>
<sequence length="668" mass="73054">MELAMAFETLLDGLRHNQEKIEAEVAARTNELGDFLRVMDAHAIVSMADGDGAITYANDHFCEVTGYDREELLGHNHRMVQSGRHDKAFYDDMWSTILQGGVWQGTICNRTKDGSEYWVRSTIAPTSDEASQHRFISIRTDITDVINDRERLEALSRELGLFRKIIESTSEAVTVADPDERVIYSNPARELLYGRSATDMLGDGMLDAVPPSAKHLVNTIRKGIAAGAGWQGQLPIRRADGTTFISASNIGVVTDAEGHVQYAFNIFHDFTPELARRMELDNARHAAEAANRTKSEFLSSMSHELRTPLNAVLGFAEVLLAATDNSLTDKQRGYVGYILSGGAHLLELINEVLDLARIEAGGVMLEVTTIQLRSVIDECLSLSNTIFAKYDVAPVDETTDCNALVLADPLRAKQLILNLLSNAAKYNRRGGTVTVSCENVESGFHRLTIADTGNGIPDRKQDQLFKAFSRLGAEATEIEGTGIGLVLTKTLIESMGGRIGFSSVVGEGSRFWLDFPLSADSVQAPTIATEDTSALHYCIEDRLVLYIEDNAANISLMEALFHQLAPMRLITATNAEDGLVLAESNQPDVILLDINLPGMNGFDAVARLKEKEATRHIPVVGFSANANGETTKRALASGFGDYLTKPIKLSALLRSLSRMMEAKHAGHE</sequence>
<keyword evidence="4 11" id="KW-0597">Phosphoprotein</keyword>
<evidence type="ECO:0000256" key="7">
    <source>
        <dbReference type="ARBA" id="ARBA00022777"/>
    </source>
</evidence>
<evidence type="ECO:0000259" key="13">
    <source>
        <dbReference type="PROSITE" id="PS50110"/>
    </source>
</evidence>
<dbReference type="CDD" id="cd00130">
    <property type="entry name" value="PAS"/>
    <property type="match status" value="2"/>
</dbReference>
<dbReference type="PANTHER" id="PTHR43047:SF72">
    <property type="entry name" value="OSMOSENSING HISTIDINE PROTEIN KINASE SLN1"/>
    <property type="match status" value="1"/>
</dbReference>
<protein>
    <recommendedName>
        <fullName evidence="3">histidine kinase</fullName>
        <ecNumber evidence="3">2.7.13.3</ecNumber>
    </recommendedName>
</protein>
<dbReference type="GO" id="GO:0009927">
    <property type="term" value="F:histidine phosphotransfer kinase activity"/>
    <property type="evidence" value="ECO:0007669"/>
    <property type="project" value="TreeGrafter"/>
</dbReference>
<dbReference type="NCBIfam" id="TIGR00229">
    <property type="entry name" value="sensory_box"/>
    <property type="match status" value="2"/>
</dbReference>
<dbReference type="InterPro" id="IPR036890">
    <property type="entry name" value="HATPase_C_sf"/>
</dbReference>
<evidence type="ECO:0000259" key="14">
    <source>
        <dbReference type="PROSITE" id="PS50112"/>
    </source>
</evidence>
<evidence type="ECO:0000256" key="11">
    <source>
        <dbReference type="PROSITE-ProRule" id="PRU00169"/>
    </source>
</evidence>
<dbReference type="CDD" id="cd00082">
    <property type="entry name" value="HisKA"/>
    <property type="match status" value="1"/>
</dbReference>
<feature type="domain" description="PAS" evidence="14">
    <location>
        <begin position="28"/>
        <end position="76"/>
    </location>
</feature>
<dbReference type="InterPro" id="IPR011006">
    <property type="entry name" value="CheY-like_superfamily"/>
</dbReference>
<evidence type="ECO:0000256" key="8">
    <source>
        <dbReference type="ARBA" id="ARBA00022840"/>
    </source>
</evidence>
<keyword evidence="5" id="KW-0808">Transferase</keyword>
<dbReference type="InterPro" id="IPR035965">
    <property type="entry name" value="PAS-like_dom_sf"/>
</dbReference>
<dbReference type="Proteomes" id="UP000078543">
    <property type="component" value="Unassembled WGS sequence"/>
</dbReference>
<dbReference type="Gene3D" id="3.40.50.2300">
    <property type="match status" value="1"/>
</dbReference>
<dbReference type="Pfam" id="PF13426">
    <property type="entry name" value="PAS_9"/>
    <property type="match status" value="1"/>
</dbReference>
<dbReference type="SMART" id="SM00387">
    <property type="entry name" value="HATPase_c"/>
    <property type="match status" value="1"/>
</dbReference>
<evidence type="ECO:0000256" key="5">
    <source>
        <dbReference type="ARBA" id="ARBA00022679"/>
    </source>
</evidence>
<dbReference type="EC" id="2.7.13.3" evidence="3"/>
<dbReference type="GO" id="GO:0005524">
    <property type="term" value="F:ATP binding"/>
    <property type="evidence" value="ECO:0007669"/>
    <property type="project" value="UniProtKB-KW"/>
</dbReference>
<dbReference type="Gene3D" id="3.30.565.10">
    <property type="entry name" value="Histidine kinase-like ATPase, C-terminal domain"/>
    <property type="match status" value="1"/>
</dbReference>
<feature type="modified residue" description="4-aspartylphosphate" evidence="11">
    <location>
        <position position="593"/>
    </location>
</feature>
<evidence type="ECO:0000256" key="9">
    <source>
        <dbReference type="ARBA" id="ARBA00023012"/>
    </source>
</evidence>
<evidence type="ECO:0000259" key="12">
    <source>
        <dbReference type="PROSITE" id="PS50109"/>
    </source>
</evidence>
<dbReference type="PRINTS" id="PR00344">
    <property type="entry name" value="BCTRLSENSOR"/>
</dbReference>
<dbReference type="SUPFAM" id="SSF47384">
    <property type="entry name" value="Homodimeric domain of signal transducing histidine kinase"/>
    <property type="match status" value="1"/>
</dbReference>
<dbReference type="STRING" id="1437059.A6A05_16815"/>
<keyword evidence="10" id="KW-0472">Membrane</keyword>
<keyword evidence="8" id="KW-0067">ATP-binding</keyword>
<dbReference type="InterPro" id="IPR000014">
    <property type="entry name" value="PAS"/>
</dbReference>
<dbReference type="Pfam" id="PF08448">
    <property type="entry name" value="PAS_4"/>
    <property type="match status" value="1"/>
</dbReference>
<dbReference type="Gene3D" id="3.30.450.20">
    <property type="entry name" value="PAS domain"/>
    <property type="match status" value="2"/>
</dbReference>
<comment type="subcellular location">
    <subcellularLocation>
        <location evidence="2">Membrane</location>
    </subcellularLocation>
</comment>
<feature type="domain" description="PAC" evidence="15">
    <location>
        <begin position="101"/>
        <end position="154"/>
    </location>
</feature>
<dbReference type="InterPro" id="IPR003661">
    <property type="entry name" value="HisK_dim/P_dom"/>
</dbReference>
<evidence type="ECO:0000256" key="1">
    <source>
        <dbReference type="ARBA" id="ARBA00000085"/>
    </source>
</evidence>
<evidence type="ECO:0000256" key="10">
    <source>
        <dbReference type="ARBA" id="ARBA00023136"/>
    </source>
</evidence>
<gene>
    <name evidence="16" type="ORF">A6A05_16815</name>
</gene>
<evidence type="ECO:0000256" key="2">
    <source>
        <dbReference type="ARBA" id="ARBA00004370"/>
    </source>
</evidence>
<keyword evidence="7" id="KW-0418">Kinase</keyword>
<accession>A0A178MAE3</accession>
<keyword evidence="6" id="KW-0547">Nucleotide-binding</keyword>
<dbReference type="GO" id="GO:0005886">
    <property type="term" value="C:plasma membrane"/>
    <property type="evidence" value="ECO:0007669"/>
    <property type="project" value="TreeGrafter"/>
</dbReference>
<keyword evidence="9" id="KW-0902">Two-component regulatory system</keyword>
<feature type="domain" description="Histidine kinase" evidence="12">
    <location>
        <begin position="300"/>
        <end position="519"/>
    </location>
</feature>